<dbReference type="GO" id="GO:0044774">
    <property type="term" value="P:mitotic DNA integrity checkpoint signaling"/>
    <property type="evidence" value="ECO:0007669"/>
    <property type="project" value="TreeGrafter"/>
</dbReference>
<dbReference type="GO" id="GO:0003697">
    <property type="term" value="F:single-stranded DNA binding"/>
    <property type="evidence" value="ECO:0007669"/>
    <property type="project" value="TreeGrafter"/>
</dbReference>
<dbReference type="Pfam" id="PF17906">
    <property type="entry name" value="HTH_48"/>
    <property type="match status" value="1"/>
</dbReference>
<proteinExistence type="predicted"/>
<dbReference type="GO" id="GO:0003690">
    <property type="term" value="F:double-stranded DNA binding"/>
    <property type="evidence" value="ECO:0007669"/>
    <property type="project" value="TreeGrafter"/>
</dbReference>
<feature type="domain" description="Mos1 transposase HTH" evidence="1">
    <location>
        <begin position="5"/>
        <end position="53"/>
    </location>
</feature>
<dbReference type="GO" id="GO:0046975">
    <property type="term" value="F:histone H3K36 methyltransferase activity"/>
    <property type="evidence" value="ECO:0007669"/>
    <property type="project" value="TreeGrafter"/>
</dbReference>
<dbReference type="GO" id="GO:0015074">
    <property type="term" value="P:DNA integration"/>
    <property type="evidence" value="ECO:0007669"/>
    <property type="project" value="TreeGrafter"/>
</dbReference>
<dbReference type="EMBL" id="KQ414727">
    <property type="protein sequence ID" value="KOC62520.1"/>
    <property type="molecule type" value="Genomic_DNA"/>
</dbReference>
<dbReference type="PANTHER" id="PTHR46060:SF2">
    <property type="entry name" value="HISTONE-LYSINE N-METHYLTRANSFERASE SETMAR"/>
    <property type="match status" value="1"/>
</dbReference>
<keyword evidence="3" id="KW-1185">Reference proteome</keyword>
<dbReference type="InterPro" id="IPR041426">
    <property type="entry name" value="Mos1_HTH"/>
</dbReference>
<reference evidence="2 3" key="1">
    <citation type="submission" date="2015-07" db="EMBL/GenBank/DDBJ databases">
        <title>The genome of Habropoda laboriosa.</title>
        <authorList>
            <person name="Pan H."/>
            <person name="Kapheim K."/>
        </authorList>
    </citation>
    <scope>NUCLEOTIDE SEQUENCE [LARGE SCALE GENOMIC DNA]</scope>
    <source>
        <strain evidence="2">0110345459</strain>
    </source>
</reference>
<dbReference type="GO" id="GO:0031297">
    <property type="term" value="P:replication fork processing"/>
    <property type="evidence" value="ECO:0007669"/>
    <property type="project" value="TreeGrafter"/>
</dbReference>
<gene>
    <name evidence="2" type="ORF">WH47_04180</name>
</gene>
<dbReference type="Gene3D" id="1.10.10.1450">
    <property type="match status" value="1"/>
</dbReference>
<evidence type="ECO:0000313" key="3">
    <source>
        <dbReference type="Proteomes" id="UP000053825"/>
    </source>
</evidence>
<evidence type="ECO:0000313" key="2">
    <source>
        <dbReference type="EMBL" id="KOC62520.1"/>
    </source>
</evidence>
<dbReference type="Proteomes" id="UP000053825">
    <property type="component" value="Unassembled WGS sequence"/>
</dbReference>
<dbReference type="GO" id="GO:0000793">
    <property type="term" value="C:condensed chromosome"/>
    <property type="evidence" value="ECO:0007669"/>
    <property type="project" value="TreeGrafter"/>
</dbReference>
<dbReference type="GO" id="GO:0035861">
    <property type="term" value="C:site of double-strand break"/>
    <property type="evidence" value="ECO:0007669"/>
    <property type="project" value="TreeGrafter"/>
</dbReference>
<dbReference type="GO" id="GO:0000729">
    <property type="term" value="P:DNA double-strand break processing"/>
    <property type="evidence" value="ECO:0007669"/>
    <property type="project" value="TreeGrafter"/>
</dbReference>
<dbReference type="GO" id="GO:0006303">
    <property type="term" value="P:double-strand break repair via nonhomologous end joining"/>
    <property type="evidence" value="ECO:0007669"/>
    <property type="project" value="TreeGrafter"/>
</dbReference>
<protein>
    <recommendedName>
        <fullName evidence="1">Mos1 transposase HTH domain-containing protein</fullName>
    </recommendedName>
</protein>
<sequence>MSENKEHFRHIMLFYFRKGKNASESCKKICTVYGVNAVDDSTCRKRFRKFKEGYFDLKDAPRTRRSVTTDVDKNLIACIFNQSSSLTHEN</sequence>
<dbReference type="GO" id="GO:0005634">
    <property type="term" value="C:nucleus"/>
    <property type="evidence" value="ECO:0007669"/>
    <property type="project" value="TreeGrafter"/>
</dbReference>
<dbReference type="PANTHER" id="PTHR46060">
    <property type="entry name" value="MARINER MOS1 TRANSPOSASE-LIKE PROTEIN"/>
    <property type="match status" value="1"/>
</dbReference>
<evidence type="ECO:0000259" key="1">
    <source>
        <dbReference type="Pfam" id="PF17906"/>
    </source>
</evidence>
<name>A0A0L7QV60_9HYME</name>
<dbReference type="GO" id="GO:0042800">
    <property type="term" value="F:histone H3K4 methyltransferase activity"/>
    <property type="evidence" value="ECO:0007669"/>
    <property type="project" value="TreeGrafter"/>
</dbReference>
<dbReference type="GO" id="GO:0000014">
    <property type="term" value="F:single-stranded DNA endodeoxyribonuclease activity"/>
    <property type="evidence" value="ECO:0007669"/>
    <property type="project" value="TreeGrafter"/>
</dbReference>
<dbReference type="OrthoDB" id="10032414at2759"/>
<dbReference type="STRING" id="597456.A0A0L7QV60"/>
<dbReference type="AlphaFoldDB" id="A0A0L7QV60"/>
<dbReference type="InterPro" id="IPR052709">
    <property type="entry name" value="Transposase-MT_Hybrid"/>
</dbReference>
<dbReference type="GO" id="GO:0044547">
    <property type="term" value="F:DNA topoisomerase binding"/>
    <property type="evidence" value="ECO:0007669"/>
    <property type="project" value="TreeGrafter"/>
</dbReference>
<organism evidence="2 3">
    <name type="scientific">Habropoda laboriosa</name>
    <dbReference type="NCBI Taxonomy" id="597456"/>
    <lineage>
        <taxon>Eukaryota</taxon>
        <taxon>Metazoa</taxon>
        <taxon>Ecdysozoa</taxon>
        <taxon>Arthropoda</taxon>
        <taxon>Hexapoda</taxon>
        <taxon>Insecta</taxon>
        <taxon>Pterygota</taxon>
        <taxon>Neoptera</taxon>
        <taxon>Endopterygota</taxon>
        <taxon>Hymenoptera</taxon>
        <taxon>Apocrita</taxon>
        <taxon>Aculeata</taxon>
        <taxon>Apoidea</taxon>
        <taxon>Anthophila</taxon>
        <taxon>Apidae</taxon>
        <taxon>Habropoda</taxon>
    </lineage>
</organism>
<accession>A0A0L7QV60</accession>